<dbReference type="Proteomes" id="UP000822271">
    <property type="component" value="Unassembled WGS sequence"/>
</dbReference>
<dbReference type="GO" id="GO:0016491">
    <property type="term" value="F:oxidoreductase activity"/>
    <property type="evidence" value="ECO:0007669"/>
    <property type="project" value="InterPro"/>
</dbReference>
<comment type="caution">
    <text evidence="1">The sequence shown here is derived from an EMBL/GenBank/DDBJ whole genome shotgun (WGS) entry which is preliminary data.</text>
</comment>
<dbReference type="InterPro" id="IPR000415">
    <property type="entry name" value="Nitroreductase-like"/>
</dbReference>
<sequence length="166" mass="17683">MHALSTLLWHTVCCQRTAESPMGFSLQQRPVPSAGAIHPVHLLVQLPLEGGQWARYNSMTHALDVLGHASTVLHGLCEEAGQVIRTEPGSLLLFVAEPAMTAAKYENPCSLVWRDAGVMQGALAIAAEALELNYCLLGITGDPWVGRLSEQCHLVGVGLAALGARP</sequence>
<accession>A0AAW3RY75</accession>
<protein>
    <recommendedName>
        <fullName evidence="3">Nitroreductase domain-containing protein</fullName>
    </recommendedName>
</protein>
<organism evidence="1 2">
    <name type="scientific">Stenotrophomonas maltophilia</name>
    <name type="common">Pseudomonas maltophilia</name>
    <name type="synonym">Xanthomonas maltophilia</name>
    <dbReference type="NCBI Taxonomy" id="40324"/>
    <lineage>
        <taxon>Bacteria</taxon>
        <taxon>Pseudomonadati</taxon>
        <taxon>Pseudomonadota</taxon>
        <taxon>Gammaproteobacteria</taxon>
        <taxon>Lysobacterales</taxon>
        <taxon>Lysobacteraceae</taxon>
        <taxon>Stenotrophomonas</taxon>
        <taxon>Stenotrophomonas maltophilia group</taxon>
    </lineage>
</organism>
<dbReference type="EMBL" id="RAUE01000001">
    <property type="protein sequence ID" value="MBA0309450.1"/>
    <property type="molecule type" value="Genomic_DNA"/>
</dbReference>
<evidence type="ECO:0000313" key="2">
    <source>
        <dbReference type="Proteomes" id="UP000822271"/>
    </source>
</evidence>
<evidence type="ECO:0000313" key="1">
    <source>
        <dbReference type="EMBL" id="MBA0309450.1"/>
    </source>
</evidence>
<reference evidence="1" key="1">
    <citation type="submission" date="2018-09" db="EMBL/GenBank/DDBJ databases">
        <authorList>
            <person name="Groschel M."/>
            <person name="Kohl T."/>
            <person name="Conchillo-Sole O."/>
            <person name="Mamat U."/>
            <person name="Yero D."/>
            <person name="Niemann S."/>
            <person name="Daura X."/>
            <person name="Gibert I."/>
        </authorList>
    </citation>
    <scope>NUCLEOTIDE SEQUENCE</scope>
    <source>
        <strain evidence="1">OG156</strain>
    </source>
</reference>
<evidence type="ECO:0008006" key="3">
    <source>
        <dbReference type="Google" id="ProtNLM"/>
    </source>
</evidence>
<proteinExistence type="predicted"/>
<name>A0AAW3RY75_STEMA</name>
<dbReference type="Gene3D" id="3.40.109.10">
    <property type="entry name" value="NADH Oxidase"/>
    <property type="match status" value="1"/>
</dbReference>
<reference evidence="1" key="2">
    <citation type="journal article" date="2020" name="Front. Microbiol.">
        <title>Genetic Variants of the DSF Quorum Sensing System in Stenotrophomonas maltophilia Influence Virulence and Resistance Phenotypes Among Genotypically Diverse Clinical Isolates.</title>
        <authorList>
            <person name="Yero D."/>
            <person name="Huedo P."/>
            <person name="Conchillo-Sole O."/>
            <person name="Martinez-Servat S."/>
            <person name="Mamat U."/>
            <person name="Coves X."/>
            <person name="Llanas F."/>
            <person name="Roca I."/>
            <person name="Vila J."/>
            <person name="Schaible U.E."/>
            <person name="Daura X."/>
            <person name="Gibert I."/>
        </authorList>
    </citation>
    <scope>NUCLEOTIDE SEQUENCE</scope>
    <source>
        <strain evidence="1">OG156</strain>
    </source>
</reference>
<dbReference type="AlphaFoldDB" id="A0AAW3RY75"/>
<gene>
    <name evidence="1" type="ORF">D7Y33_00185</name>
</gene>